<evidence type="ECO:0000313" key="2">
    <source>
        <dbReference type="Proteomes" id="UP000187608"/>
    </source>
</evidence>
<dbReference type="EMBL" id="FTOC01000005">
    <property type="protein sequence ID" value="SIS47159.1"/>
    <property type="molecule type" value="Genomic_DNA"/>
</dbReference>
<sequence length="147" mass="17505">MSYYTIEVTKEQLRTMVASMFLSTWMVNYPKQELDEEFEEVRNLVLSTYHSADPQGEVEYQSFADVYELTQDRENDLMENVVQEYDEHSFWDQLIEKLSQKEMIDAFGEEILNRPLSEEEVGKQIEIEKSVEEKLEKNGLWALTWDD</sequence>
<reference evidence="2" key="1">
    <citation type="submission" date="2017-01" db="EMBL/GenBank/DDBJ databases">
        <authorList>
            <person name="Varghese N."/>
            <person name="Submissions S."/>
        </authorList>
    </citation>
    <scope>NUCLEOTIDE SEQUENCE [LARGE SCALE GENOMIC DNA]</scope>
    <source>
        <strain evidence="2">DSM 23127</strain>
    </source>
</reference>
<dbReference type="STRING" id="570947.SAMN05421687_10548"/>
<organism evidence="1 2">
    <name type="scientific">Salimicrobium flavidum</name>
    <dbReference type="NCBI Taxonomy" id="570947"/>
    <lineage>
        <taxon>Bacteria</taxon>
        <taxon>Bacillati</taxon>
        <taxon>Bacillota</taxon>
        <taxon>Bacilli</taxon>
        <taxon>Bacillales</taxon>
        <taxon>Bacillaceae</taxon>
        <taxon>Salimicrobium</taxon>
    </lineage>
</organism>
<dbReference type="Proteomes" id="UP000187608">
    <property type="component" value="Unassembled WGS sequence"/>
</dbReference>
<evidence type="ECO:0000313" key="1">
    <source>
        <dbReference type="EMBL" id="SIS47159.1"/>
    </source>
</evidence>
<dbReference type="OrthoDB" id="5638364at2"/>
<gene>
    <name evidence="1" type="ORF">SAMN05421687_10548</name>
</gene>
<protein>
    <submittedName>
        <fullName evidence="1">Uncharacterized protein</fullName>
    </submittedName>
</protein>
<name>A0A1N7JCW2_9BACI</name>
<dbReference type="RefSeq" id="WP_076558610.1">
    <property type="nucleotide sequence ID" value="NZ_FTOC01000005.1"/>
</dbReference>
<dbReference type="AlphaFoldDB" id="A0A1N7JCW2"/>
<keyword evidence="2" id="KW-1185">Reference proteome</keyword>
<proteinExistence type="predicted"/>
<accession>A0A1N7JCW2</accession>